<comment type="caution">
    <text evidence="2">The sequence shown here is derived from an EMBL/GenBank/DDBJ whole genome shotgun (WGS) entry which is preliminary data.</text>
</comment>
<evidence type="ECO:0000256" key="1">
    <source>
        <dbReference type="SAM" id="MobiDB-lite"/>
    </source>
</evidence>
<dbReference type="EMBL" id="BAAADN010000087">
    <property type="protein sequence ID" value="GAA0475983.1"/>
    <property type="molecule type" value="Genomic_DNA"/>
</dbReference>
<reference evidence="2" key="2">
    <citation type="submission" date="2023-12" db="EMBL/GenBank/DDBJ databases">
        <authorList>
            <person name="Sun Q."/>
            <person name="Inoue M."/>
        </authorList>
    </citation>
    <scope>NUCLEOTIDE SEQUENCE</scope>
    <source>
        <strain evidence="2">JCM 12289</strain>
    </source>
</reference>
<reference evidence="2" key="1">
    <citation type="journal article" date="2014" name="Int. J. Syst. Evol. Microbiol.">
        <title>Complete genome sequence of Corynebacterium casei LMG S-19264T (=DSM 44701T), isolated from a smear-ripened cheese.</title>
        <authorList>
            <consortium name="US DOE Joint Genome Institute (JGI-PGF)"/>
            <person name="Walter F."/>
            <person name="Albersmeier A."/>
            <person name="Kalinowski J."/>
            <person name="Ruckert C."/>
        </authorList>
    </citation>
    <scope>NUCLEOTIDE SEQUENCE</scope>
    <source>
        <strain evidence="2">JCM 12289</strain>
    </source>
</reference>
<dbReference type="PROSITE" id="PS51257">
    <property type="entry name" value="PROKAR_LIPOPROTEIN"/>
    <property type="match status" value="1"/>
</dbReference>
<accession>A0AAV3SM13</accession>
<name>A0AAV3SM13_HALDO</name>
<proteinExistence type="predicted"/>
<feature type="compositionally biased region" description="Low complexity" evidence="1">
    <location>
        <begin position="44"/>
        <end position="106"/>
    </location>
</feature>
<sequence>MSTTPMRRTVVASLIMLLVLSAGCSSLTDDPNAQETTRTVLEGTATPDSSGATTTTETATATASPTTVATETATKTPTATPTPTETSTPTRTKTATRTATSTAIPTQSSTQTGRSRPDGTYNLTIVAANDGESHYRVYVDQVGMKLGPEADRENATYPDAIYNNDPYYIQGYIGDGGVDSYYTYGGSPGEIPHYSFRNNGNATLYVYVNGNQTRTVAPGEGVEEEFGPSAPPKGNNTITVEAADDGASNYSLWSKSESYNPIYVEYGANPYQTAKHPDFSNSYPDDEIPGAAGFVADGGADSYSSDHRLTKVTNNGTATLKIYQNDELWATLQPGEEMSKGDQ</sequence>
<protein>
    <submittedName>
        <fullName evidence="2">Uncharacterized protein</fullName>
    </submittedName>
</protein>
<gene>
    <name evidence="2" type="ORF">GCM10008985_35350</name>
</gene>
<dbReference type="Proteomes" id="UP001500962">
    <property type="component" value="Unassembled WGS sequence"/>
</dbReference>
<evidence type="ECO:0000313" key="2">
    <source>
        <dbReference type="EMBL" id="GAA0475983.1"/>
    </source>
</evidence>
<dbReference type="AlphaFoldDB" id="A0AAV3SM13"/>
<organism evidence="2 3">
    <name type="scientific">Halococcus dombrowskii</name>
    <dbReference type="NCBI Taxonomy" id="179637"/>
    <lineage>
        <taxon>Archaea</taxon>
        <taxon>Methanobacteriati</taxon>
        <taxon>Methanobacteriota</taxon>
        <taxon>Stenosarchaea group</taxon>
        <taxon>Halobacteria</taxon>
        <taxon>Halobacteriales</taxon>
        <taxon>Halococcaceae</taxon>
        <taxon>Halococcus</taxon>
    </lineage>
</organism>
<feature type="region of interest" description="Disordered" evidence="1">
    <location>
        <begin position="40"/>
        <end position="120"/>
    </location>
</feature>
<evidence type="ECO:0000313" key="3">
    <source>
        <dbReference type="Proteomes" id="UP001500962"/>
    </source>
</evidence>